<feature type="domain" description="Mur ligase C-terminal" evidence="9">
    <location>
        <begin position="312"/>
        <end position="424"/>
    </location>
</feature>
<dbReference type="PANTHER" id="PTHR43692">
    <property type="entry name" value="UDP-N-ACETYLMURAMOYLALANINE--D-GLUTAMATE LIGASE"/>
    <property type="match status" value="1"/>
</dbReference>
<evidence type="ECO:0000259" key="10">
    <source>
        <dbReference type="Pfam" id="PF08245"/>
    </source>
</evidence>
<dbReference type="GO" id="GO:0008360">
    <property type="term" value="P:regulation of cell shape"/>
    <property type="evidence" value="ECO:0007669"/>
    <property type="project" value="UniProtKB-KW"/>
</dbReference>
<reference evidence="12" key="1">
    <citation type="submission" date="2020-06" db="EMBL/GenBank/DDBJ databases">
        <title>Draft genomic sequecing of Geomonas sp. Red745.</title>
        <authorList>
            <person name="Itoh H."/>
            <person name="Xu Z.X."/>
            <person name="Ushijima N."/>
            <person name="Masuda Y."/>
            <person name="Shiratori Y."/>
            <person name="Senoo K."/>
        </authorList>
    </citation>
    <scope>NUCLEOTIDE SEQUENCE [LARGE SCALE GENOMIC DNA]</scope>
    <source>
        <strain evidence="12">Red745</strain>
    </source>
</reference>
<keyword evidence="7 8" id="KW-0132">Cell division</keyword>
<dbReference type="SUPFAM" id="SSF53244">
    <property type="entry name" value="MurD-like peptide ligases, peptide-binding domain"/>
    <property type="match status" value="1"/>
</dbReference>
<comment type="caution">
    <text evidence="11">The sequence shown here is derived from an EMBL/GenBank/DDBJ whole genome shotgun (WGS) entry which is preliminary data.</text>
</comment>
<dbReference type="UniPathway" id="UPA00219"/>
<keyword evidence="12" id="KW-1185">Reference proteome</keyword>
<dbReference type="GO" id="GO:0051301">
    <property type="term" value="P:cell division"/>
    <property type="evidence" value="ECO:0007669"/>
    <property type="project" value="UniProtKB-KW"/>
</dbReference>
<dbReference type="RefSeq" id="WP_183361502.1">
    <property type="nucleotide sequence ID" value="NZ_BLXZ01000004.1"/>
</dbReference>
<evidence type="ECO:0000256" key="7">
    <source>
        <dbReference type="HAMAP-Rule" id="MF_00639"/>
    </source>
</evidence>
<evidence type="ECO:0000256" key="8">
    <source>
        <dbReference type="RuleBase" id="RU003664"/>
    </source>
</evidence>
<dbReference type="SUPFAM" id="SSF53623">
    <property type="entry name" value="MurD-like peptide ligases, catalytic domain"/>
    <property type="match status" value="1"/>
</dbReference>
<comment type="similarity">
    <text evidence="7">Belongs to the MurCDEF family.</text>
</comment>
<dbReference type="InterPro" id="IPR004101">
    <property type="entry name" value="Mur_ligase_C"/>
</dbReference>
<name>A0A6V8NCM1_9BACT</name>
<evidence type="ECO:0000313" key="11">
    <source>
        <dbReference type="EMBL" id="GFO68899.1"/>
    </source>
</evidence>
<keyword evidence="3 7" id="KW-0963">Cytoplasm</keyword>
<keyword evidence="4 7" id="KW-0436">Ligase</keyword>
<dbReference type="GO" id="GO:0005524">
    <property type="term" value="F:ATP binding"/>
    <property type="evidence" value="ECO:0007669"/>
    <property type="project" value="UniProtKB-UniRule"/>
</dbReference>
<evidence type="ECO:0000256" key="1">
    <source>
        <dbReference type="ARBA" id="ARBA00004496"/>
    </source>
</evidence>
<evidence type="ECO:0000259" key="9">
    <source>
        <dbReference type="Pfam" id="PF02875"/>
    </source>
</evidence>
<dbReference type="InterPro" id="IPR036565">
    <property type="entry name" value="Mur-like_cat_sf"/>
</dbReference>
<keyword evidence="7 8" id="KW-0133">Cell shape</keyword>
<evidence type="ECO:0000256" key="3">
    <source>
        <dbReference type="ARBA" id="ARBA00022490"/>
    </source>
</evidence>
<protein>
    <recommendedName>
        <fullName evidence="7 8">UDP-N-acetylmuramoylalanine--D-glutamate ligase</fullName>
        <ecNumber evidence="7 8">6.3.2.9</ecNumber>
    </recommendedName>
    <alternativeName>
        <fullName evidence="7">D-glutamic acid-adding enzyme</fullName>
    </alternativeName>
    <alternativeName>
        <fullName evidence="7">UDP-N-acetylmuramoyl-L-alanyl-D-glutamate synthetase</fullName>
    </alternativeName>
</protein>
<gene>
    <name evidence="7 11" type="primary">murD</name>
    <name evidence="11" type="ORF">GMLC_24780</name>
</gene>
<evidence type="ECO:0000256" key="4">
    <source>
        <dbReference type="ARBA" id="ARBA00022598"/>
    </source>
</evidence>
<dbReference type="Gene3D" id="3.40.1190.10">
    <property type="entry name" value="Mur-like, catalytic domain"/>
    <property type="match status" value="1"/>
</dbReference>
<dbReference type="EC" id="6.3.2.9" evidence="7 8"/>
<dbReference type="GO" id="GO:0008764">
    <property type="term" value="F:UDP-N-acetylmuramoylalanine-D-glutamate ligase activity"/>
    <property type="evidence" value="ECO:0007669"/>
    <property type="project" value="UniProtKB-UniRule"/>
</dbReference>
<evidence type="ECO:0000256" key="5">
    <source>
        <dbReference type="ARBA" id="ARBA00022741"/>
    </source>
</evidence>
<dbReference type="HAMAP" id="MF_00639">
    <property type="entry name" value="MurD"/>
    <property type="match status" value="1"/>
</dbReference>
<dbReference type="GO" id="GO:0009252">
    <property type="term" value="P:peptidoglycan biosynthetic process"/>
    <property type="evidence" value="ECO:0007669"/>
    <property type="project" value="UniProtKB-UniRule"/>
</dbReference>
<organism evidence="11 12">
    <name type="scientific">Geomonas limicola</name>
    <dbReference type="NCBI Taxonomy" id="2740186"/>
    <lineage>
        <taxon>Bacteria</taxon>
        <taxon>Pseudomonadati</taxon>
        <taxon>Thermodesulfobacteriota</taxon>
        <taxon>Desulfuromonadia</taxon>
        <taxon>Geobacterales</taxon>
        <taxon>Geobacteraceae</taxon>
        <taxon>Geomonas</taxon>
    </lineage>
</organism>
<evidence type="ECO:0000256" key="2">
    <source>
        <dbReference type="ARBA" id="ARBA00004752"/>
    </source>
</evidence>
<proteinExistence type="inferred from homology"/>
<dbReference type="Proteomes" id="UP000587586">
    <property type="component" value="Unassembled WGS sequence"/>
</dbReference>
<keyword evidence="5 7" id="KW-0547">Nucleotide-binding</keyword>
<accession>A0A6V8NCM1</accession>
<comment type="pathway">
    <text evidence="2 7 8">Cell wall biogenesis; peptidoglycan biosynthesis.</text>
</comment>
<comment type="subcellular location">
    <subcellularLocation>
        <location evidence="1 7 8">Cytoplasm</location>
    </subcellularLocation>
</comment>
<dbReference type="PANTHER" id="PTHR43692:SF1">
    <property type="entry name" value="UDP-N-ACETYLMURAMOYLALANINE--D-GLUTAMATE LIGASE"/>
    <property type="match status" value="1"/>
</dbReference>
<evidence type="ECO:0000313" key="12">
    <source>
        <dbReference type="Proteomes" id="UP000587586"/>
    </source>
</evidence>
<dbReference type="Pfam" id="PF21799">
    <property type="entry name" value="MurD-like_N"/>
    <property type="match status" value="1"/>
</dbReference>
<keyword evidence="6 7" id="KW-0067">ATP-binding</keyword>
<dbReference type="GO" id="GO:0005737">
    <property type="term" value="C:cytoplasm"/>
    <property type="evidence" value="ECO:0007669"/>
    <property type="project" value="UniProtKB-SubCell"/>
</dbReference>
<dbReference type="Pfam" id="PF02875">
    <property type="entry name" value="Mur_ligase_C"/>
    <property type="match status" value="1"/>
</dbReference>
<dbReference type="Pfam" id="PF08245">
    <property type="entry name" value="Mur_ligase_M"/>
    <property type="match status" value="1"/>
</dbReference>
<dbReference type="AlphaFoldDB" id="A0A6V8NCM1"/>
<sequence>MELNDKNVLVVGLARTGVAVVRFLAQQGAQVTVTDMRDEEKLAESLAELSDLELNLELGRHVPHSFLMADLIVVSPGVPMDIKPLQMARSQHRRVVSEVELASWFINAPMVAITGTNGKTTTTTLTGEIFKACGFDTFVGGNIGRPLIELASSGERVDRVVVELSSFQLEGIESLRPNVAVLLNLTEDHLDRYASFQEYIDAKLRIFENQTPEDFAVLNIDDPLVAACADKLTARVFPMSRLQELEEGISYRDGFITFAHSGRVLRFGTDGFRLKGVHNLDNIMASLAATLLLRCDGDCAYQAVSTFKGLPHRMEFVTEFNGVSWYEDSKGTNVGSVVKSLESFPANITLIAGGKDKGGSYQPLADLVASRVSHLVLIGEARVRINEELGHLTDTHLTSSLEEAVELAGKLTQSGGVVLFSPACSSFDMFKDYAERAERFKAAVRALEEEATR</sequence>
<dbReference type="GO" id="GO:0071555">
    <property type="term" value="P:cell wall organization"/>
    <property type="evidence" value="ECO:0007669"/>
    <property type="project" value="UniProtKB-KW"/>
</dbReference>
<comment type="catalytic activity">
    <reaction evidence="7 8">
        <text>UDP-N-acetyl-alpha-D-muramoyl-L-alanine + D-glutamate + ATP = UDP-N-acetyl-alpha-D-muramoyl-L-alanyl-D-glutamate + ADP + phosphate + H(+)</text>
        <dbReference type="Rhea" id="RHEA:16429"/>
        <dbReference type="ChEBI" id="CHEBI:15378"/>
        <dbReference type="ChEBI" id="CHEBI:29986"/>
        <dbReference type="ChEBI" id="CHEBI:30616"/>
        <dbReference type="ChEBI" id="CHEBI:43474"/>
        <dbReference type="ChEBI" id="CHEBI:83898"/>
        <dbReference type="ChEBI" id="CHEBI:83900"/>
        <dbReference type="ChEBI" id="CHEBI:456216"/>
        <dbReference type="EC" id="6.3.2.9"/>
    </reaction>
</comment>
<feature type="domain" description="Mur ligase central" evidence="10">
    <location>
        <begin position="113"/>
        <end position="289"/>
    </location>
</feature>
<keyword evidence="7 8" id="KW-0961">Cell wall biogenesis/degradation</keyword>
<dbReference type="EMBL" id="BLXZ01000004">
    <property type="protein sequence ID" value="GFO68899.1"/>
    <property type="molecule type" value="Genomic_DNA"/>
</dbReference>
<keyword evidence="7 8" id="KW-0573">Peptidoglycan synthesis</keyword>
<evidence type="ECO:0000256" key="6">
    <source>
        <dbReference type="ARBA" id="ARBA00022840"/>
    </source>
</evidence>
<comment type="function">
    <text evidence="7 8">Cell wall formation. Catalyzes the addition of glutamate to the nucleotide precursor UDP-N-acetylmuramoyl-L-alanine (UMA).</text>
</comment>
<dbReference type="InterPro" id="IPR036615">
    <property type="entry name" value="Mur_ligase_C_dom_sf"/>
</dbReference>
<dbReference type="NCBIfam" id="TIGR01087">
    <property type="entry name" value="murD"/>
    <property type="match status" value="1"/>
</dbReference>
<dbReference type="Gene3D" id="3.40.50.720">
    <property type="entry name" value="NAD(P)-binding Rossmann-like Domain"/>
    <property type="match status" value="1"/>
</dbReference>
<feature type="binding site" evidence="7">
    <location>
        <begin position="115"/>
        <end position="121"/>
    </location>
    <ligand>
        <name>ATP</name>
        <dbReference type="ChEBI" id="CHEBI:30616"/>
    </ligand>
</feature>
<dbReference type="InterPro" id="IPR005762">
    <property type="entry name" value="MurD"/>
</dbReference>
<dbReference type="InterPro" id="IPR013221">
    <property type="entry name" value="Mur_ligase_cen"/>
</dbReference>
<dbReference type="SUPFAM" id="SSF51984">
    <property type="entry name" value="MurCD N-terminal domain"/>
    <property type="match status" value="1"/>
</dbReference>
<dbReference type="Gene3D" id="3.90.190.20">
    <property type="entry name" value="Mur ligase, C-terminal domain"/>
    <property type="match status" value="1"/>
</dbReference>
<keyword evidence="7 8" id="KW-0131">Cell cycle</keyword>